<feature type="binding site" evidence="16">
    <location>
        <position position="338"/>
    </location>
    <ligand>
        <name>Zn(2+)</name>
        <dbReference type="ChEBI" id="CHEBI:29105"/>
        <note>catalytic</note>
    </ligand>
</feature>
<keyword evidence="10 17" id="KW-1133">Transmembrane helix</keyword>
<keyword evidence="7 16" id="KW-0479">Metal-binding</keyword>
<name>A0A670I9G8_PODMU</name>
<keyword evidence="12 15" id="KW-1015">Disulfide bond</keyword>
<evidence type="ECO:0000259" key="19">
    <source>
        <dbReference type="PROSITE" id="PS50026"/>
    </source>
</evidence>
<dbReference type="InterPro" id="IPR002870">
    <property type="entry name" value="Peptidase_M12B_N"/>
</dbReference>
<evidence type="ECO:0000256" key="5">
    <source>
        <dbReference type="ARBA" id="ARBA00022656"/>
    </source>
</evidence>
<sequence length="704" mass="77643">MGPGGAGGGLAWLLLASGVFLSQASSQAPPQGFRYVSYEVIIPRRMAPRRGREPQDLTYLVELQGKGRVVHLRQKRGFVPQHFPVFTYGKEGDLQADYPFVRDDCFYHGFVQGQPSSLVAVSTCSGGLRGLLQVENKTYEIEPVQAPTNFQHVVYRLEEKEGAVRMRCGLTKGDQNLQEATIQIPENVELKSSQGALWQTHARYVKVAVVVEHELFVHTGRNESLAAREVLDIVHIADSLYKPLGIHVVLVGLEIWSQKNLMAIAKSIDELLDVFNTWRKTTLIHHLRHDVGHLFVYKHFGDKLGLSFVGTVCDPIWASAVEAFITSSLFSFTITFAHQLGHNLGMQHDEKYCTCSQHSCIMASLQSNTSQFSNCSFDSYSTLMNSGRKQCLLIPPEHEKLYELENCGNKVVESGEQCDCGSEFHCELDACCQSNCMLRSGATCASGTCCANCQFLPAGTVCRERTDICDLPEYCTGISEWCPEDVYVQDGAPCYDGAYCYHGKCSTHIQQCKMIFGKQATVAPLDCFKEINTRGDRFGNCGIIPGDVYKKCETSSILCGRVQCINIDKVSNLNEHNTIIQTPVNNNLCWGTYYPSGMGIADIGAVRDGTQCGDGMICINRYCIKVSLLNYDCNQTKCHNRGMCNSHKNCHCDYGWAPPYCLNEGYGGSIDSGPPPPKSGNLGMTISIVIVIFTVVIGAGVGII</sequence>
<dbReference type="InterPro" id="IPR001762">
    <property type="entry name" value="Disintegrin_dom"/>
</dbReference>
<dbReference type="Pfam" id="PF00200">
    <property type="entry name" value="Disintegrin"/>
    <property type="match status" value="1"/>
</dbReference>
<keyword evidence="4" id="KW-0964">Secreted</keyword>
<dbReference type="KEGG" id="pmua:114594771"/>
<dbReference type="Gene3D" id="4.10.70.10">
    <property type="entry name" value="Disintegrin domain"/>
    <property type="match status" value="1"/>
</dbReference>
<keyword evidence="18" id="KW-0732">Signal</keyword>
<dbReference type="OrthoDB" id="5951731at2759"/>
<gene>
    <name evidence="22" type="primary">LOC114594771</name>
</gene>
<evidence type="ECO:0000256" key="15">
    <source>
        <dbReference type="PROSITE-ProRule" id="PRU00076"/>
    </source>
</evidence>
<dbReference type="GO" id="GO:0006508">
    <property type="term" value="P:proteolysis"/>
    <property type="evidence" value="ECO:0007669"/>
    <property type="project" value="InterPro"/>
</dbReference>
<evidence type="ECO:0000313" key="23">
    <source>
        <dbReference type="Proteomes" id="UP000472272"/>
    </source>
</evidence>
<dbReference type="GeneTree" id="ENSGT00940000161067"/>
<dbReference type="Pfam" id="PF08516">
    <property type="entry name" value="ADAM_CR"/>
    <property type="match status" value="1"/>
</dbReference>
<evidence type="ECO:0000256" key="10">
    <source>
        <dbReference type="ARBA" id="ARBA00022989"/>
    </source>
</evidence>
<feature type="binding site" evidence="16">
    <location>
        <position position="342"/>
    </location>
    <ligand>
        <name>Zn(2+)</name>
        <dbReference type="ChEBI" id="CHEBI:29105"/>
        <note>catalytic</note>
    </ligand>
</feature>
<evidence type="ECO:0000256" key="14">
    <source>
        <dbReference type="PROSITE-ProRule" id="PRU00068"/>
    </source>
</evidence>
<feature type="disulfide bond" evidence="15">
    <location>
        <begin position="652"/>
        <end position="661"/>
    </location>
</feature>
<feature type="domain" description="EGF-like" evidence="19">
    <location>
        <begin position="629"/>
        <end position="662"/>
    </location>
</feature>
<comment type="cofactor">
    <cofactor evidence="1">
        <name>Zn(2+)</name>
        <dbReference type="ChEBI" id="CHEBI:29105"/>
    </cofactor>
</comment>
<dbReference type="SUPFAM" id="SSF55486">
    <property type="entry name" value="Metalloproteases ('zincins'), catalytic domain"/>
    <property type="match status" value="1"/>
</dbReference>
<evidence type="ECO:0000256" key="16">
    <source>
        <dbReference type="PROSITE-ProRule" id="PRU00276"/>
    </source>
</evidence>
<dbReference type="GO" id="GO:0009897">
    <property type="term" value="C:external side of plasma membrane"/>
    <property type="evidence" value="ECO:0007669"/>
    <property type="project" value="TreeGrafter"/>
</dbReference>
<evidence type="ECO:0000256" key="18">
    <source>
        <dbReference type="SAM" id="SignalP"/>
    </source>
</evidence>
<keyword evidence="5" id="KW-0800">Toxin</keyword>
<dbReference type="InterPro" id="IPR001590">
    <property type="entry name" value="Peptidase_M12B"/>
</dbReference>
<feature type="chain" id="PRO_5025536814" evidence="18">
    <location>
        <begin position="27"/>
        <end position="704"/>
    </location>
</feature>
<dbReference type="PRINTS" id="PR00289">
    <property type="entry name" value="DISINTEGRIN"/>
</dbReference>
<feature type="domain" description="Disintegrin" evidence="20">
    <location>
        <begin position="404"/>
        <end position="490"/>
    </location>
</feature>
<dbReference type="Ensembl" id="ENSPMRT00000008918.1">
    <property type="protein sequence ID" value="ENSPMRP00000008341.1"/>
    <property type="gene ID" value="ENSPMRG00000005649.1"/>
</dbReference>
<evidence type="ECO:0000256" key="7">
    <source>
        <dbReference type="ARBA" id="ARBA00022723"/>
    </source>
</evidence>
<dbReference type="SMART" id="SM00050">
    <property type="entry name" value="DISIN"/>
    <property type="match status" value="1"/>
</dbReference>
<dbReference type="SUPFAM" id="SSF57552">
    <property type="entry name" value="Blood coagulation inhibitor (disintegrin)"/>
    <property type="match status" value="1"/>
</dbReference>
<evidence type="ECO:0000313" key="22">
    <source>
        <dbReference type="Ensembl" id="ENSPMRP00000008341.1"/>
    </source>
</evidence>
<dbReference type="FunFam" id="3.40.390.10:FF:000002">
    <property type="entry name" value="Disintegrin and metalloproteinase domain-containing protein 22"/>
    <property type="match status" value="1"/>
</dbReference>
<dbReference type="Proteomes" id="UP000472272">
    <property type="component" value="Chromosome 1"/>
</dbReference>
<dbReference type="InterPro" id="IPR018358">
    <property type="entry name" value="Disintegrin_CS"/>
</dbReference>
<evidence type="ECO:0000256" key="13">
    <source>
        <dbReference type="ARBA" id="ARBA00023240"/>
    </source>
</evidence>
<evidence type="ECO:0000256" key="17">
    <source>
        <dbReference type="SAM" id="Phobius"/>
    </source>
</evidence>
<reference evidence="22" key="3">
    <citation type="submission" date="2025-09" db="UniProtKB">
        <authorList>
            <consortium name="Ensembl"/>
        </authorList>
    </citation>
    <scope>IDENTIFICATION</scope>
</reference>
<organism evidence="22 23">
    <name type="scientific">Podarcis muralis</name>
    <name type="common">Wall lizard</name>
    <name type="synonym">Lacerta muralis</name>
    <dbReference type="NCBI Taxonomy" id="64176"/>
    <lineage>
        <taxon>Eukaryota</taxon>
        <taxon>Metazoa</taxon>
        <taxon>Chordata</taxon>
        <taxon>Craniata</taxon>
        <taxon>Vertebrata</taxon>
        <taxon>Euteleostomi</taxon>
        <taxon>Lepidosauria</taxon>
        <taxon>Squamata</taxon>
        <taxon>Bifurcata</taxon>
        <taxon>Unidentata</taxon>
        <taxon>Episquamata</taxon>
        <taxon>Laterata</taxon>
        <taxon>Lacertibaenia</taxon>
        <taxon>Lacertidae</taxon>
        <taxon>Podarcis</taxon>
    </lineage>
</organism>
<evidence type="ECO:0000256" key="12">
    <source>
        <dbReference type="ARBA" id="ARBA00023157"/>
    </source>
</evidence>
<dbReference type="PROSITE" id="PS00427">
    <property type="entry name" value="DISINTEGRIN_1"/>
    <property type="match status" value="1"/>
</dbReference>
<reference evidence="22" key="2">
    <citation type="submission" date="2025-08" db="UniProtKB">
        <authorList>
            <consortium name="Ensembl"/>
        </authorList>
    </citation>
    <scope>IDENTIFICATION</scope>
</reference>
<feature type="domain" description="Peptidase M12B" evidence="21">
    <location>
        <begin position="203"/>
        <end position="396"/>
    </location>
</feature>
<dbReference type="PROSITE" id="PS01186">
    <property type="entry name" value="EGF_2"/>
    <property type="match status" value="1"/>
</dbReference>
<dbReference type="InterPro" id="IPR006586">
    <property type="entry name" value="ADAM_Cys-rich"/>
</dbReference>
<keyword evidence="11 17" id="KW-0472">Membrane</keyword>
<dbReference type="GO" id="GO:1990913">
    <property type="term" value="C:sperm head plasma membrane"/>
    <property type="evidence" value="ECO:0007669"/>
    <property type="project" value="TreeGrafter"/>
</dbReference>
<dbReference type="PROSITE" id="PS50026">
    <property type="entry name" value="EGF_3"/>
    <property type="match status" value="1"/>
</dbReference>
<dbReference type="GO" id="GO:0008584">
    <property type="term" value="P:male gonad development"/>
    <property type="evidence" value="ECO:0007669"/>
    <property type="project" value="TreeGrafter"/>
</dbReference>
<dbReference type="GO" id="GO:0090729">
    <property type="term" value="F:toxin activity"/>
    <property type="evidence" value="ECO:0007669"/>
    <property type="project" value="UniProtKB-KW"/>
</dbReference>
<dbReference type="InterPro" id="IPR000742">
    <property type="entry name" value="EGF"/>
</dbReference>
<dbReference type="PANTHER" id="PTHR11905:SF251">
    <property type="entry name" value="MEDIATOR COMPLEX SUBUNIT 6"/>
    <property type="match status" value="1"/>
</dbReference>
<evidence type="ECO:0000256" key="6">
    <source>
        <dbReference type="ARBA" id="ARBA00022692"/>
    </source>
</evidence>
<dbReference type="OMA" id="ICNSHKH"/>
<evidence type="ECO:0000256" key="9">
    <source>
        <dbReference type="ARBA" id="ARBA00022833"/>
    </source>
</evidence>
<protein>
    <submittedName>
        <fullName evidence="22">Disintegrin and metalloproteinase domain-containing protein 21-like</fullName>
    </submittedName>
</protein>
<feature type="binding site" evidence="16">
    <location>
        <position position="348"/>
    </location>
    <ligand>
        <name>Zn(2+)</name>
        <dbReference type="ChEBI" id="CHEBI:29105"/>
        <note>catalytic</note>
    </ligand>
</feature>
<evidence type="ECO:0000256" key="4">
    <source>
        <dbReference type="ARBA" id="ARBA00022525"/>
    </source>
</evidence>
<dbReference type="SMART" id="SM00608">
    <property type="entry name" value="ACR"/>
    <property type="match status" value="1"/>
</dbReference>
<dbReference type="GO" id="GO:0046872">
    <property type="term" value="F:metal ion binding"/>
    <property type="evidence" value="ECO:0007669"/>
    <property type="project" value="UniProtKB-KW"/>
</dbReference>
<dbReference type="GeneID" id="114594771"/>
<feature type="disulfide bond" evidence="16">
    <location>
        <begin position="355"/>
        <end position="360"/>
    </location>
</feature>
<evidence type="ECO:0000256" key="8">
    <source>
        <dbReference type="ARBA" id="ARBA00022801"/>
    </source>
</evidence>
<evidence type="ECO:0000256" key="2">
    <source>
        <dbReference type="ARBA" id="ARBA00004479"/>
    </source>
</evidence>
<keyword evidence="6 17" id="KW-0812">Transmembrane</keyword>
<keyword evidence="8" id="KW-0378">Hydrolase</keyword>
<keyword evidence="9 16" id="KW-0862">Zinc</keyword>
<evidence type="ECO:0000256" key="11">
    <source>
        <dbReference type="ARBA" id="ARBA00023136"/>
    </source>
</evidence>
<reference evidence="22 23" key="1">
    <citation type="journal article" date="2019" name="Proc. Natl. Acad. Sci. U.S.A.">
        <title>Regulatory changes in pterin and carotenoid genes underlie balanced color polymorphisms in the wall lizard.</title>
        <authorList>
            <person name="Andrade P."/>
            <person name="Pinho C."/>
            <person name="Perez I de Lanuza G."/>
            <person name="Afonso S."/>
            <person name="Brejcha J."/>
            <person name="Rubin C.J."/>
            <person name="Wallerman O."/>
            <person name="Pereira P."/>
            <person name="Sabatino S.J."/>
            <person name="Bellati A."/>
            <person name="Pellitteri-Rosa D."/>
            <person name="Bosakova Z."/>
            <person name="Bunikis I."/>
            <person name="Carretero M.A."/>
            <person name="Feiner N."/>
            <person name="Marsik P."/>
            <person name="Pauperio F."/>
            <person name="Salvi D."/>
            <person name="Soler L."/>
            <person name="While G.M."/>
            <person name="Uller T."/>
            <person name="Font E."/>
            <person name="Andersson L."/>
            <person name="Carneiro M."/>
        </authorList>
    </citation>
    <scope>NUCLEOTIDE SEQUENCE</scope>
</reference>
<comment type="subcellular location">
    <subcellularLocation>
        <location evidence="2">Membrane</location>
        <topology evidence="2">Single-pass type I membrane protein</topology>
    </subcellularLocation>
    <subcellularLocation>
        <location evidence="3">Secreted</location>
    </subcellularLocation>
</comment>
<comment type="caution">
    <text evidence="15">Lacks conserved residue(s) required for the propagation of feature annotation.</text>
</comment>
<dbReference type="PANTHER" id="PTHR11905">
    <property type="entry name" value="ADAM A DISINTEGRIN AND METALLOPROTEASE DOMAIN"/>
    <property type="match status" value="1"/>
</dbReference>
<dbReference type="InterPro" id="IPR034027">
    <property type="entry name" value="Reprolysin_adamalysin"/>
</dbReference>
<dbReference type="GO" id="GO:0005576">
    <property type="term" value="C:extracellular region"/>
    <property type="evidence" value="ECO:0007669"/>
    <property type="project" value="UniProtKB-SubCell"/>
</dbReference>
<keyword evidence="15" id="KW-0245">EGF-like domain</keyword>
<evidence type="ECO:0000259" key="21">
    <source>
        <dbReference type="PROSITE" id="PS50215"/>
    </source>
</evidence>
<feature type="signal peptide" evidence="18">
    <location>
        <begin position="1"/>
        <end position="26"/>
    </location>
</feature>
<feature type="transmembrane region" description="Helical" evidence="17">
    <location>
        <begin position="682"/>
        <end position="703"/>
    </location>
</feature>
<accession>A0A670I9G8</accession>
<dbReference type="InterPro" id="IPR036436">
    <property type="entry name" value="Disintegrin_dom_sf"/>
</dbReference>
<evidence type="ECO:0000256" key="3">
    <source>
        <dbReference type="ARBA" id="ARBA00004613"/>
    </source>
</evidence>
<keyword evidence="13" id="KW-1199">Hemostasis impairing toxin</keyword>
<evidence type="ECO:0000256" key="1">
    <source>
        <dbReference type="ARBA" id="ARBA00001947"/>
    </source>
</evidence>
<dbReference type="FunFam" id="4.10.70.10:FF:000001">
    <property type="entry name" value="Disintegrin and metalloproteinase domain-containing protein 22"/>
    <property type="match status" value="1"/>
</dbReference>
<keyword evidence="23" id="KW-1185">Reference proteome</keyword>
<dbReference type="AlphaFoldDB" id="A0A670I9G8"/>
<dbReference type="CDD" id="cd04269">
    <property type="entry name" value="ZnMc_adamalysin_II_like"/>
    <property type="match status" value="1"/>
</dbReference>
<dbReference type="RefSeq" id="XP_028580718.1">
    <property type="nucleotide sequence ID" value="XM_028724885.1"/>
</dbReference>
<dbReference type="Pfam" id="PF01562">
    <property type="entry name" value="Pep_M12B_propep"/>
    <property type="match status" value="1"/>
</dbReference>
<dbReference type="PROSITE" id="PS50214">
    <property type="entry name" value="DISINTEGRIN_2"/>
    <property type="match status" value="1"/>
</dbReference>
<evidence type="ECO:0000259" key="20">
    <source>
        <dbReference type="PROSITE" id="PS50214"/>
    </source>
</evidence>
<feature type="disulfide bond" evidence="14">
    <location>
        <begin position="462"/>
        <end position="482"/>
    </location>
</feature>
<dbReference type="Pfam" id="PF01421">
    <property type="entry name" value="Reprolysin"/>
    <property type="match status" value="1"/>
</dbReference>
<dbReference type="InterPro" id="IPR024079">
    <property type="entry name" value="MetalloPept_cat_dom_sf"/>
</dbReference>
<dbReference type="GO" id="GO:0004222">
    <property type="term" value="F:metalloendopeptidase activity"/>
    <property type="evidence" value="ECO:0007669"/>
    <property type="project" value="InterPro"/>
</dbReference>
<proteinExistence type="predicted"/>
<dbReference type="Gene3D" id="3.40.390.10">
    <property type="entry name" value="Collagenase (Catalytic Domain)"/>
    <property type="match status" value="1"/>
</dbReference>
<dbReference type="PROSITE" id="PS50215">
    <property type="entry name" value="ADAM_MEPRO"/>
    <property type="match status" value="1"/>
</dbReference>